<dbReference type="AlphaFoldDB" id="A0A2S0VU67"/>
<feature type="domain" description="Calcineurin-like phosphoesterase" evidence="11">
    <location>
        <begin position="1"/>
        <end position="198"/>
    </location>
</feature>
<keyword evidence="3 10" id="KW-0997">Cell inner membrane</keyword>
<evidence type="ECO:0000256" key="4">
    <source>
        <dbReference type="ARBA" id="ARBA00022556"/>
    </source>
</evidence>
<organism evidence="12 13">
    <name type="scientific">Saccharobesus litoralis</name>
    <dbReference type="NCBI Taxonomy" id="2172099"/>
    <lineage>
        <taxon>Bacteria</taxon>
        <taxon>Pseudomonadati</taxon>
        <taxon>Pseudomonadota</taxon>
        <taxon>Gammaproteobacteria</taxon>
        <taxon>Alteromonadales</taxon>
        <taxon>Alteromonadaceae</taxon>
        <taxon>Saccharobesus</taxon>
    </lineage>
</organism>
<feature type="binding site" evidence="10">
    <location>
        <position position="194"/>
    </location>
    <ligand>
        <name>Mn(2+)</name>
        <dbReference type="ChEBI" id="CHEBI:29035"/>
        <label>2</label>
    </ligand>
</feature>
<dbReference type="NCBIfam" id="NF003743">
    <property type="entry name" value="PRK05340.1"/>
    <property type="match status" value="1"/>
</dbReference>
<keyword evidence="6 10" id="KW-0378">Hydrolase</keyword>
<keyword evidence="5 10" id="KW-0479">Metal-binding</keyword>
<evidence type="ECO:0000259" key="11">
    <source>
        <dbReference type="Pfam" id="PF00149"/>
    </source>
</evidence>
<dbReference type="HAMAP" id="MF_00575">
    <property type="entry name" value="LpxH"/>
    <property type="match status" value="1"/>
</dbReference>
<name>A0A2S0VU67_9ALTE</name>
<dbReference type="InterPro" id="IPR010138">
    <property type="entry name" value="UDP-diacylglucosamine_Hdrlase"/>
</dbReference>
<comment type="function">
    <text evidence="10">Hydrolyzes the pyrophosphate bond of UDP-2,3-diacylglucosamine to yield 2,3-diacylglucosamine 1-phosphate (lipid X) and UMP by catalyzing the attack of water at the alpha-P atom. Involved in the biosynthesis of lipid A, a phosphorylated glycolipid that anchors the lipopolysaccharide to the outer membrane of the cell.</text>
</comment>
<comment type="cofactor">
    <cofactor evidence="10">
        <name>Mn(2+)</name>
        <dbReference type="ChEBI" id="CHEBI:29035"/>
    </cofactor>
    <text evidence="10">Binds 2 Mn(2+) ions per subunit in a binuclear metal center.</text>
</comment>
<feature type="binding site" evidence="10">
    <location>
        <begin position="78"/>
        <end position="79"/>
    </location>
    <ligand>
        <name>substrate</name>
    </ligand>
</feature>
<comment type="pathway">
    <text evidence="10">Glycolipid biosynthesis; lipid IV(A) biosynthesis; lipid IV(A) from (3R)-3-hydroxytetradecanoyl-[acyl-carrier-protein] and UDP-N-acetyl-alpha-D-glucosamine: step 4/6.</text>
</comment>
<evidence type="ECO:0000256" key="6">
    <source>
        <dbReference type="ARBA" id="ARBA00022801"/>
    </source>
</evidence>
<feature type="binding site" evidence="10">
    <location>
        <position position="113"/>
    </location>
    <ligand>
        <name>Mn(2+)</name>
        <dbReference type="ChEBI" id="CHEBI:29035"/>
        <label>2</label>
    </ligand>
</feature>
<dbReference type="Pfam" id="PF00149">
    <property type="entry name" value="Metallophos"/>
    <property type="match status" value="1"/>
</dbReference>
<feature type="binding site" evidence="10">
    <location>
        <position position="194"/>
    </location>
    <ligand>
        <name>substrate</name>
    </ligand>
</feature>
<feature type="binding site" evidence="10">
    <location>
        <position position="8"/>
    </location>
    <ligand>
        <name>Mn(2+)</name>
        <dbReference type="ChEBI" id="CHEBI:29035"/>
        <label>1</label>
    </ligand>
</feature>
<comment type="similarity">
    <text evidence="10">Belongs to the LpxH family.</text>
</comment>
<keyword evidence="13" id="KW-1185">Reference proteome</keyword>
<dbReference type="InterPro" id="IPR043461">
    <property type="entry name" value="LpxH-like"/>
</dbReference>
<dbReference type="EC" id="3.6.1.54" evidence="10"/>
<feature type="binding site" evidence="10">
    <location>
        <position position="121"/>
    </location>
    <ligand>
        <name>substrate</name>
    </ligand>
</feature>
<dbReference type="UniPathway" id="UPA00359">
    <property type="reaction ID" value="UER00480"/>
</dbReference>
<dbReference type="GO" id="GO:0005737">
    <property type="term" value="C:cytoplasm"/>
    <property type="evidence" value="ECO:0007669"/>
    <property type="project" value="InterPro"/>
</dbReference>
<evidence type="ECO:0000313" key="13">
    <source>
        <dbReference type="Proteomes" id="UP000244441"/>
    </source>
</evidence>
<sequence>MPTYFISDLHLEQDRPDITELFLQFLKTIKPADELYILGDFFCFWLGDDDPSSWLVPIKKGLQRLTGQGTKTYFMVGNRDFAVGKAFCHETGITFLKDPTITHLNGQRTLLLHGDSLCTDDVGYQRYRAFIRNPVVLFILRNLPLATRLKIAQKLRRSSQDKQSQMALDELDVNTAAVAQCMDDWQVDLMIHGHTHRPKIHNHARSEGRGTRIVLGDWYTQGSILELNDDGFNLYSLPLPKL</sequence>
<dbReference type="GO" id="GO:0019897">
    <property type="term" value="C:extrinsic component of plasma membrane"/>
    <property type="evidence" value="ECO:0007669"/>
    <property type="project" value="UniProtKB-UniRule"/>
</dbReference>
<dbReference type="OrthoDB" id="9783283at2"/>
<feature type="binding site" evidence="10">
    <location>
        <position position="40"/>
    </location>
    <ligand>
        <name>Mn(2+)</name>
        <dbReference type="ChEBI" id="CHEBI:29035"/>
        <label>2</label>
    </ligand>
</feature>
<feature type="binding site" evidence="10">
    <location>
        <position position="163"/>
    </location>
    <ligand>
        <name>substrate</name>
    </ligand>
</feature>
<proteinExistence type="inferred from homology"/>
<dbReference type="EMBL" id="CP026604">
    <property type="protein sequence ID" value="AWB67758.1"/>
    <property type="molecule type" value="Genomic_DNA"/>
</dbReference>
<feature type="binding site" evidence="10">
    <location>
        <position position="10"/>
    </location>
    <ligand>
        <name>Mn(2+)</name>
        <dbReference type="ChEBI" id="CHEBI:29035"/>
        <label>1</label>
    </ligand>
</feature>
<accession>A0A2S0VU67</accession>
<comment type="caution">
    <text evidence="10">Lacks conserved residue(s) required for the propagation of feature annotation.</text>
</comment>
<dbReference type="Proteomes" id="UP000244441">
    <property type="component" value="Chromosome"/>
</dbReference>
<dbReference type="PANTHER" id="PTHR34990">
    <property type="entry name" value="UDP-2,3-DIACYLGLUCOSAMINE HYDROLASE-RELATED"/>
    <property type="match status" value="1"/>
</dbReference>
<dbReference type="PANTHER" id="PTHR34990:SF1">
    <property type="entry name" value="UDP-2,3-DIACYLGLUCOSAMINE HYDROLASE"/>
    <property type="match status" value="1"/>
</dbReference>
<reference evidence="12 13" key="1">
    <citation type="submission" date="2018-01" db="EMBL/GenBank/DDBJ databases">
        <title>Genome sequence of a Cantenovulum-like bacteria.</title>
        <authorList>
            <person name="Tan W.R."/>
            <person name="Lau N.-S."/>
            <person name="Go F."/>
            <person name="Amirul A.-A.A."/>
        </authorList>
    </citation>
    <scope>NUCLEOTIDE SEQUENCE [LARGE SCALE GENOMIC DNA]</scope>
    <source>
        <strain evidence="12 13">CCB-QB4</strain>
    </source>
</reference>
<protein>
    <recommendedName>
        <fullName evidence="10">UDP-2,3-diacylglucosamine hydrolase</fullName>
        <ecNumber evidence="10">3.6.1.54</ecNumber>
    </recommendedName>
    <alternativeName>
        <fullName evidence="10">UDP-2,3-diacylglucosamine diphosphatase</fullName>
    </alternativeName>
</protein>
<dbReference type="NCBIfam" id="TIGR01854">
    <property type="entry name" value="lipid_A_lpxH"/>
    <property type="match status" value="1"/>
</dbReference>
<dbReference type="SUPFAM" id="SSF56300">
    <property type="entry name" value="Metallo-dependent phosphatases"/>
    <property type="match status" value="1"/>
</dbReference>
<evidence type="ECO:0000256" key="2">
    <source>
        <dbReference type="ARBA" id="ARBA00022516"/>
    </source>
</evidence>
<keyword evidence="4 10" id="KW-0441">Lipid A biosynthesis</keyword>
<dbReference type="GO" id="GO:0008758">
    <property type="term" value="F:UDP-2,3-diacylglucosamine hydrolase activity"/>
    <property type="evidence" value="ECO:0007669"/>
    <property type="project" value="UniProtKB-UniRule"/>
</dbReference>
<keyword evidence="2 10" id="KW-0444">Lipid biosynthesis</keyword>
<keyword evidence="1 10" id="KW-1003">Cell membrane</keyword>
<keyword evidence="9 10" id="KW-0464">Manganese</keyword>
<dbReference type="RefSeq" id="WP_108603827.1">
    <property type="nucleotide sequence ID" value="NZ_CP026604.1"/>
</dbReference>
<gene>
    <name evidence="10" type="primary">lpxH</name>
    <name evidence="12" type="ORF">C2869_15560</name>
</gene>
<dbReference type="Gene3D" id="3.60.21.10">
    <property type="match status" value="1"/>
</dbReference>
<evidence type="ECO:0000256" key="7">
    <source>
        <dbReference type="ARBA" id="ARBA00023098"/>
    </source>
</evidence>
<comment type="subcellular location">
    <subcellularLocation>
        <location evidence="10">Cell inner membrane</location>
        <topology evidence="10">Peripheral membrane protein</topology>
        <orientation evidence="10">Cytoplasmic side</orientation>
    </subcellularLocation>
</comment>
<evidence type="ECO:0000256" key="10">
    <source>
        <dbReference type="HAMAP-Rule" id="MF_00575"/>
    </source>
</evidence>
<keyword evidence="8 10" id="KW-0472">Membrane</keyword>
<feature type="binding site" evidence="10">
    <location>
        <position position="40"/>
    </location>
    <ligand>
        <name>Mn(2+)</name>
        <dbReference type="ChEBI" id="CHEBI:29035"/>
        <label>1</label>
    </ligand>
</feature>
<keyword evidence="7 10" id="KW-0443">Lipid metabolism</keyword>
<evidence type="ECO:0000256" key="8">
    <source>
        <dbReference type="ARBA" id="ARBA00023136"/>
    </source>
</evidence>
<dbReference type="GO" id="GO:0030145">
    <property type="term" value="F:manganese ion binding"/>
    <property type="evidence" value="ECO:0007669"/>
    <property type="project" value="UniProtKB-UniRule"/>
</dbReference>
<dbReference type="GO" id="GO:0009245">
    <property type="term" value="P:lipid A biosynthetic process"/>
    <property type="evidence" value="ECO:0007669"/>
    <property type="project" value="UniProtKB-UniRule"/>
</dbReference>
<evidence type="ECO:0000256" key="3">
    <source>
        <dbReference type="ARBA" id="ARBA00022519"/>
    </source>
</evidence>
<evidence type="ECO:0000256" key="9">
    <source>
        <dbReference type="ARBA" id="ARBA00023211"/>
    </source>
</evidence>
<feature type="binding site" evidence="10">
    <location>
        <position position="159"/>
    </location>
    <ligand>
        <name>substrate</name>
    </ligand>
</feature>
<evidence type="ECO:0000256" key="5">
    <source>
        <dbReference type="ARBA" id="ARBA00022723"/>
    </source>
</evidence>
<feature type="binding site" evidence="10">
    <location>
        <position position="78"/>
    </location>
    <ligand>
        <name>Mn(2+)</name>
        <dbReference type="ChEBI" id="CHEBI:29035"/>
        <label>2</label>
    </ligand>
</feature>
<comment type="catalytic activity">
    <reaction evidence="10">
        <text>UDP-2-N,3-O-bis[(3R)-3-hydroxytetradecanoyl]-alpha-D-glucosamine + H2O = 2-N,3-O-bis[(3R)-3-hydroxytetradecanoyl]-alpha-D-glucosaminyl 1-phosphate + UMP + 2 H(+)</text>
        <dbReference type="Rhea" id="RHEA:25213"/>
        <dbReference type="ChEBI" id="CHEBI:15377"/>
        <dbReference type="ChEBI" id="CHEBI:15378"/>
        <dbReference type="ChEBI" id="CHEBI:57865"/>
        <dbReference type="ChEBI" id="CHEBI:57957"/>
        <dbReference type="ChEBI" id="CHEBI:78847"/>
        <dbReference type="EC" id="3.6.1.54"/>
    </reaction>
</comment>
<evidence type="ECO:0000313" key="12">
    <source>
        <dbReference type="EMBL" id="AWB67758.1"/>
    </source>
</evidence>
<dbReference type="InterPro" id="IPR004843">
    <property type="entry name" value="Calcineurin-like_PHP"/>
</dbReference>
<feature type="binding site" evidence="10">
    <location>
        <position position="196"/>
    </location>
    <ligand>
        <name>Mn(2+)</name>
        <dbReference type="ChEBI" id="CHEBI:29035"/>
        <label>1</label>
    </ligand>
</feature>
<dbReference type="KEGG" id="cate:C2869_15560"/>
<dbReference type="InterPro" id="IPR029052">
    <property type="entry name" value="Metallo-depent_PP-like"/>
</dbReference>
<dbReference type="CDD" id="cd07398">
    <property type="entry name" value="MPP_YbbF-LpxH"/>
    <property type="match status" value="1"/>
</dbReference>
<evidence type="ECO:0000256" key="1">
    <source>
        <dbReference type="ARBA" id="ARBA00022475"/>
    </source>
</evidence>